<dbReference type="AlphaFoldDB" id="A0A1I4Q035"/>
<sequence length="293" mass="31529">MLSSPHTHENGLQAVMPAPLPVAELVLGKPVEEVCALIPRLFNLCRTAQSVAVRMALGVRVDDTHDLRREIKREHILRLAVILPTRLGMVPLEIPGRDDEVAAGLFGQERFAETPEAFEAFLASGKGVALVFNAIRGVFDAGEAVTGVLPCLVDDTVFDDVAIENSVAARHPDHPVLRYVEDQFGRGPLWRAVARAVDLQAVLDGDLPEPRVTTQGVAMVPAARGTYSVAAQTQGGKVIQFRRATPTDHMLAPDGIMQRSLASLPVAKHDQAGLLVDILDPCTPLEVRGMADA</sequence>
<dbReference type="InterPro" id="IPR029014">
    <property type="entry name" value="NiFe-Hase_large"/>
</dbReference>
<protein>
    <recommendedName>
        <fullName evidence="3">Hydrogenase expression/formation protein HupK</fullName>
    </recommendedName>
</protein>
<dbReference type="Proteomes" id="UP000199144">
    <property type="component" value="Unassembled WGS sequence"/>
</dbReference>
<dbReference type="Gene3D" id="1.10.645.10">
    <property type="entry name" value="Cytochrome-c3 Hydrogenase, chain B"/>
    <property type="match status" value="1"/>
</dbReference>
<evidence type="ECO:0008006" key="3">
    <source>
        <dbReference type="Google" id="ProtNLM"/>
    </source>
</evidence>
<dbReference type="SUPFAM" id="SSF56762">
    <property type="entry name" value="HydB/Nqo4-like"/>
    <property type="match status" value="1"/>
</dbReference>
<keyword evidence="2" id="KW-1185">Reference proteome</keyword>
<reference evidence="1 2" key="1">
    <citation type="submission" date="2016-10" db="EMBL/GenBank/DDBJ databases">
        <authorList>
            <person name="de Groot N.N."/>
        </authorList>
    </citation>
    <scope>NUCLEOTIDE SEQUENCE [LARGE SCALE GENOMIC DNA]</scope>
    <source>
        <strain evidence="1 2">DSM 15283</strain>
    </source>
</reference>
<organism evidence="1 2">
    <name type="scientific">Shimia aestuarii</name>
    <dbReference type="NCBI Taxonomy" id="254406"/>
    <lineage>
        <taxon>Bacteria</taxon>
        <taxon>Pseudomonadati</taxon>
        <taxon>Pseudomonadota</taxon>
        <taxon>Alphaproteobacteria</taxon>
        <taxon>Rhodobacterales</taxon>
        <taxon>Roseobacteraceae</taxon>
    </lineage>
</organism>
<evidence type="ECO:0000313" key="1">
    <source>
        <dbReference type="EMBL" id="SFM33354.1"/>
    </source>
</evidence>
<dbReference type="EMBL" id="FOTQ01000006">
    <property type="protein sequence ID" value="SFM33354.1"/>
    <property type="molecule type" value="Genomic_DNA"/>
</dbReference>
<evidence type="ECO:0000313" key="2">
    <source>
        <dbReference type="Proteomes" id="UP000199144"/>
    </source>
</evidence>
<accession>A0A1I4Q035</accession>
<dbReference type="STRING" id="254406.SAMN04488042_106126"/>
<proteinExistence type="predicted"/>
<name>A0A1I4Q035_9RHOB</name>
<dbReference type="RefSeq" id="WP_242654812.1">
    <property type="nucleotide sequence ID" value="NZ_FOTQ01000006.1"/>
</dbReference>
<gene>
    <name evidence="1" type="ORF">SAMN04488042_106126</name>
</gene>